<protein>
    <submittedName>
        <fullName evidence="2">Unannotated protein</fullName>
    </submittedName>
</protein>
<name>A0A6J7E1K4_9ZZZZ</name>
<accession>A0A6J7E1K4</accession>
<feature type="transmembrane region" description="Helical" evidence="1">
    <location>
        <begin position="135"/>
        <end position="156"/>
    </location>
</feature>
<gene>
    <name evidence="2" type="ORF">UFOPK3461_00603</name>
</gene>
<feature type="transmembrane region" description="Helical" evidence="1">
    <location>
        <begin position="74"/>
        <end position="94"/>
    </location>
</feature>
<sequence>MARAKKTTENVEVAQKLRSWSQLNSLTSDPYVTGLIQALETKKNLPMWASTNPFDLLPHATIHSGKSVRTLNRYLTIARNTLVFTPVALTWIAVSKATTAFSEYTAKNSVAVVNFLEFWQNGYGVLAKEWTIGRVAFIDFLLIALIIALTLITAYLGKQGEDSHAHGVAKADEERVALALSIHEYLFSKQSVTTVTMNQSLARAVQDLSNAADTLDKSSKILEKNVKALPNQRDFMNELKSLRSRLGIRDK</sequence>
<evidence type="ECO:0000256" key="1">
    <source>
        <dbReference type="SAM" id="Phobius"/>
    </source>
</evidence>
<dbReference type="AlphaFoldDB" id="A0A6J7E1K4"/>
<dbReference type="EMBL" id="CAFBLW010000038">
    <property type="protein sequence ID" value="CAB4875868.1"/>
    <property type="molecule type" value="Genomic_DNA"/>
</dbReference>
<keyword evidence="1" id="KW-1133">Transmembrane helix</keyword>
<evidence type="ECO:0000313" key="2">
    <source>
        <dbReference type="EMBL" id="CAB4875868.1"/>
    </source>
</evidence>
<organism evidence="2">
    <name type="scientific">freshwater metagenome</name>
    <dbReference type="NCBI Taxonomy" id="449393"/>
    <lineage>
        <taxon>unclassified sequences</taxon>
        <taxon>metagenomes</taxon>
        <taxon>ecological metagenomes</taxon>
    </lineage>
</organism>
<keyword evidence="1" id="KW-0472">Membrane</keyword>
<keyword evidence="1" id="KW-0812">Transmembrane</keyword>
<proteinExistence type="predicted"/>
<reference evidence="2" key="1">
    <citation type="submission" date="2020-05" db="EMBL/GenBank/DDBJ databases">
        <authorList>
            <person name="Chiriac C."/>
            <person name="Salcher M."/>
            <person name="Ghai R."/>
            <person name="Kavagutti S V."/>
        </authorList>
    </citation>
    <scope>NUCLEOTIDE SEQUENCE</scope>
</reference>